<name>A0AAW8TV21_9ENTE</name>
<dbReference type="Proteomes" id="UP001256711">
    <property type="component" value="Unassembled WGS sequence"/>
</dbReference>
<dbReference type="EMBL" id="JARQBJ010000001">
    <property type="protein sequence ID" value="MDT2808894.1"/>
    <property type="molecule type" value="Genomic_DNA"/>
</dbReference>
<dbReference type="RefSeq" id="WP_302373575.1">
    <property type="nucleotide sequence ID" value="NZ_CATYFE010000037.1"/>
</dbReference>
<protein>
    <recommendedName>
        <fullName evidence="3">WxL domain-containing protein</fullName>
    </recommendedName>
</protein>
<sequence length="179" mass="17924">MKKTAIGSLVVGSVVAGMLLGSVPVNGEETAVSYTVAEEVSTYTLEIPATLQLSKTETVELPIQVSDVSLATGKGLRVRMAAGTPIADSKLTLTSGDDTLTAAITNGTEGSSVTQGGVIAQTATDTVDLVTLTTLKVAPPSASNPSPGAYTETLTFTASLESTGAISGGGDGTITNPYN</sequence>
<evidence type="ECO:0000313" key="2">
    <source>
        <dbReference type="Proteomes" id="UP001256711"/>
    </source>
</evidence>
<organism evidence="1 2">
    <name type="scientific">Enterococcus asini</name>
    <dbReference type="NCBI Taxonomy" id="57732"/>
    <lineage>
        <taxon>Bacteria</taxon>
        <taxon>Bacillati</taxon>
        <taxon>Bacillota</taxon>
        <taxon>Bacilli</taxon>
        <taxon>Lactobacillales</taxon>
        <taxon>Enterococcaceae</taxon>
        <taxon>Enterococcus</taxon>
    </lineage>
</organism>
<evidence type="ECO:0000313" key="1">
    <source>
        <dbReference type="EMBL" id="MDT2808894.1"/>
    </source>
</evidence>
<comment type="caution">
    <text evidence="1">The sequence shown here is derived from an EMBL/GenBank/DDBJ whole genome shotgun (WGS) entry which is preliminary data.</text>
</comment>
<gene>
    <name evidence="1" type="ORF">P7H43_00060</name>
</gene>
<accession>A0AAW8TV21</accession>
<dbReference type="AlphaFoldDB" id="A0AAW8TV21"/>
<evidence type="ECO:0008006" key="3">
    <source>
        <dbReference type="Google" id="ProtNLM"/>
    </source>
</evidence>
<proteinExistence type="predicted"/>
<reference evidence="1" key="1">
    <citation type="submission" date="2023-03" db="EMBL/GenBank/DDBJ databases">
        <authorList>
            <person name="Shen W."/>
            <person name="Cai J."/>
        </authorList>
    </citation>
    <scope>NUCLEOTIDE SEQUENCE</scope>
    <source>
        <strain evidence="1">B226-2</strain>
    </source>
</reference>